<dbReference type="PANTHER" id="PTHR30441">
    <property type="entry name" value="DUF748 DOMAIN-CONTAINING PROTEIN"/>
    <property type="match status" value="1"/>
</dbReference>
<feature type="transmembrane region" description="Helical" evidence="1">
    <location>
        <begin position="12"/>
        <end position="37"/>
    </location>
</feature>
<dbReference type="GO" id="GO:0005886">
    <property type="term" value="C:plasma membrane"/>
    <property type="evidence" value="ECO:0007669"/>
    <property type="project" value="TreeGrafter"/>
</dbReference>
<keyword evidence="1" id="KW-1133">Transmembrane helix</keyword>
<dbReference type="AlphaFoldDB" id="A0A5Q0BHE3"/>
<dbReference type="RefSeq" id="WP_153247531.1">
    <property type="nucleotide sequence ID" value="NZ_CP044205.1"/>
</dbReference>
<sequence length="1015" mass="111455">MPRPRFRVFANPRVLIVIAGLLAGIIGIYSLAGFVLVPRLLQSRLPAIAAEQLGLHMEIGAVRINPFAFTAHAEKLRILDKHQQPLFDIGALQVNVAGLRSLRHPELHIQEVLLSDLNLRLHRSKNGKFDALPELRSSSGQTAGVPFVIDRIVVENAAIELDDASLQPAFQTQWRVHNAEVRDLSSRTGTHAVVMLAADGKTGHERLEIKGHIGLMPMKIDAEIILKNLEIEQIARYFTTESPFEIKKAVLNASINFSQEKDRHSFKIINASLHELSVSWKKTDAYLKSREVSLGNLEMHSHDAEILLTDFTVRELSMGILNDGQESKATAIDCPLIEARGIKVNTDKSVLKMERLTSGGANIPLWRDRNGQFSLPGAPWKQQQAAQPAVASIAGQVEDHWQIAIGMIELKQYRAILQDFSLPSNPSYQFPPLHLQLDGFDTHPGAQIQINLSTDAASGGETHIEGKLSYNPQLVADLHFSVENMPLSPLQPYLDKYAQIDLVSGLLDVSGDVDYYQGGAGDSIRFSGDAGATGLLTRDKRFGKDFLGWKALNLKKIVFESLPAQRLSIGDISTVEPYVRIVIARDGHINLKENLKQRQASALEASSLPSSSAKALLVTIGALRIRDGQADFSDYTLNPTSFSADIKALNGTILSLSSEENTRSDVMLEGRINTYDPVKIFGQINLLAAKTYSDLTLQFSDMDLAPFSPYAAKFAGYRIDEGKLSMDLKYQLKDEQLEASNRFQIDQLTLGEKVDSDSATDLPIKLAIALLKDGSGRIEFELPVSGDLKQPDVSIGGILADAAMKLFTKLVSAPFSAMGGLFSIGADTEGYAACIPFALGQSRLTIGDTQKLSSLTEVLKERPELYLSIRGNANSTLDRLGLAESALMTQLKNTWKISSGRENPGAGGGEPGPEDYKRLFIAFYLSKYPNDPLATALHNAPDSVEEYTQARKKVLESWKIMNADFQRLAQNRAQYLRITMIRQNGLAENRIYLQDNVITQGGNTPPGACLSLGSQ</sequence>
<protein>
    <submittedName>
        <fullName evidence="2">DUF748 domain-containing protein</fullName>
    </submittedName>
</protein>
<evidence type="ECO:0000313" key="3">
    <source>
        <dbReference type="Proteomes" id="UP000325755"/>
    </source>
</evidence>
<name>A0A5Q0BHE3_9GAMM</name>
<dbReference type="PANTHER" id="PTHR30441:SF8">
    <property type="entry name" value="DUF748 DOMAIN-CONTAINING PROTEIN"/>
    <property type="match status" value="1"/>
</dbReference>
<evidence type="ECO:0000256" key="1">
    <source>
        <dbReference type="SAM" id="Phobius"/>
    </source>
</evidence>
<dbReference type="Proteomes" id="UP000325755">
    <property type="component" value="Chromosome"/>
</dbReference>
<dbReference type="Pfam" id="PF05359">
    <property type="entry name" value="DUF748"/>
    <property type="match status" value="2"/>
</dbReference>
<keyword evidence="1" id="KW-0472">Membrane</keyword>
<organism evidence="2 3">
    <name type="scientific">Candidatus Methylospira mobilis</name>
    <dbReference type="NCBI Taxonomy" id="1808979"/>
    <lineage>
        <taxon>Bacteria</taxon>
        <taxon>Pseudomonadati</taxon>
        <taxon>Pseudomonadota</taxon>
        <taxon>Gammaproteobacteria</taxon>
        <taxon>Methylococcales</taxon>
        <taxon>Methylococcaceae</taxon>
        <taxon>Candidatus Methylospira</taxon>
    </lineage>
</organism>
<dbReference type="OrthoDB" id="9757969at2"/>
<proteinExistence type="predicted"/>
<reference evidence="2 3" key="1">
    <citation type="submission" date="2019-09" db="EMBL/GenBank/DDBJ databases">
        <title>Ecophysiology of the spiral-shaped methanotroph Methylospira mobilis as revealed by the complete genome sequence.</title>
        <authorList>
            <person name="Oshkin I.Y."/>
            <person name="Dedysh S.N."/>
            <person name="Miroshnikov K."/>
            <person name="Danilova O.V."/>
            <person name="Hakobyan A."/>
            <person name="Liesack W."/>
        </authorList>
    </citation>
    <scope>NUCLEOTIDE SEQUENCE [LARGE SCALE GENOMIC DNA]</scope>
    <source>
        <strain evidence="2 3">Shm1</strain>
    </source>
</reference>
<accession>A0A5Q0BHE3</accession>
<evidence type="ECO:0000313" key="2">
    <source>
        <dbReference type="EMBL" id="QFY41548.1"/>
    </source>
</evidence>
<keyword evidence="1" id="KW-0812">Transmembrane</keyword>
<dbReference type="EMBL" id="CP044205">
    <property type="protein sequence ID" value="QFY41548.1"/>
    <property type="molecule type" value="Genomic_DNA"/>
</dbReference>
<dbReference type="KEGG" id="mmob:F6R98_02010"/>
<dbReference type="InterPro" id="IPR052894">
    <property type="entry name" value="AsmA-related"/>
</dbReference>
<keyword evidence="3" id="KW-1185">Reference proteome</keyword>
<dbReference type="InterPro" id="IPR008023">
    <property type="entry name" value="DUF748"/>
</dbReference>
<gene>
    <name evidence="2" type="ORF">F6R98_02010</name>
</gene>
<dbReference type="GO" id="GO:0090313">
    <property type="term" value="P:regulation of protein targeting to membrane"/>
    <property type="evidence" value="ECO:0007669"/>
    <property type="project" value="TreeGrafter"/>
</dbReference>
<dbReference type="InParanoid" id="A0A5Q0BHE3"/>